<proteinExistence type="predicted"/>
<accession>X2KT41</accession>
<reference evidence="1 2" key="1">
    <citation type="submission" date="2014-02" db="EMBL/GenBank/DDBJ databases">
        <title>The complete genome of the phage of Vibrio sp. which is highly homologous to Vibro cyclitrophicus was sequenced and analyzed.</title>
        <authorList>
            <person name="Li Z."/>
            <person name="Xu Y."/>
            <person name="Zhang J."/>
        </authorList>
    </citation>
    <scope>NUCLEOTIDE SEQUENCE [LARGE SCALE GENOMIC DNA]</scope>
    <source>
        <strain evidence="1">Phi-Vc1</strain>
    </source>
</reference>
<keyword evidence="2" id="KW-1185">Reference proteome</keyword>
<evidence type="ECO:0000313" key="1">
    <source>
        <dbReference type="EMBL" id="AHN84683.1"/>
    </source>
</evidence>
<organism evidence="1 2">
    <name type="scientific">Vibrio phage Vc1</name>
    <dbReference type="NCBI Taxonomy" id="1480731"/>
    <lineage>
        <taxon>Viruses</taxon>
        <taxon>Duplodnaviria</taxon>
        <taxon>Heunggongvirae</taxon>
        <taxon>Uroviricota</taxon>
        <taxon>Caudoviricetes</taxon>
        <taxon>Drexlerviridae</taxon>
        <taxon>Jhansiroadvirus</taxon>
        <taxon>Jhansiroadvirus gwaliVC1</taxon>
    </lineage>
</organism>
<name>X2KT41_9CAUD</name>
<gene>
    <name evidence="1" type="ORF">PV_032</name>
</gene>
<sequence>MNEELLVENNARMFAAVTNEARLMLPLLMQEFTIRIKSNEESFKHLRMSVGAERAAKLLGKTLTVKVNWGACGGVTKQSFMWLSIKGAYDNLLLDADDMKAVVTHKGLGHKMFETWKLAAGK</sequence>
<evidence type="ECO:0000313" key="2">
    <source>
        <dbReference type="Proteomes" id="UP000019741"/>
    </source>
</evidence>
<dbReference type="EMBL" id="KJ502657">
    <property type="protein sequence ID" value="AHN84683.1"/>
    <property type="molecule type" value="Genomic_DNA"/>
</dbReference>
<protein>
    <submittedName>
        <fullName evidence="1">Uncharacterized protein</fullName>
    </submittedName>
</protein>
<dbReference type="Proteomes" id="UP000019741">
    <property type="component" value="Segment"/>
</dbReference>